<dbReference type="InterPro" id="IPR050498">
    <property type="entry name" value="Ycf3"/>
</dbReference>
<keyword evidence="4" id="KW-0472">Membrane</keyword>
<evidence type="ECO:0000313" key="5">
    <source>
        <dbReference type="EMBL" id="RXH73859.1"/>
    </source>
</evidence>
<dbReference type="Gene3D" id="1.25.40.10">
    <property type="entry name" value="Tetratricopeptide repeat domain"/>
    <property type="match status" value="2"/>
</dbReference>
<accession>A0A498HSU4</accession>
<feature type="repeat" description="TPR" evidence="3">
    <location>
        <begin position="193"/>
        <end position="226"/>
    </location>
</feature>
<dbReference type="SUPFAM" id="SSF48452">
    <property type="entry name" value="TPR-like"/>
    <property type="match status" value="1"/>
</dbReference>
<evidence type="ECO:0000256" key="1">
    <source>
        <dbReference type="ARBA" id="ARBA00022737"/>
    </source>
</evidence>
<dbReference type="SMR" id="A0A498HSU4"/>
<dbReference type="PROSITE" id="PS50005">
    <property type="entry name" value="TPR"/>
    <property type="match status" value="1"/>
</dbReference>
<sequence length="239" mass="26214">MDFLQSQLRYINSQTEESAPIDRSRIAKDILLQAGLILVVVVAFLSIHNIPQKLIANLRYRFRNKPAAQAKRHFVLGAQLLGQSRSANSRSSTASLSQQALDEAEKAIALDPKDAAAHILKALALDAQGYKTSALDAIDVALSPLCRKSLTEEDRGDALVKRAEIKLSMNRKARVDSVIEDLTRAVELSPENVKAFCTLGECYEGKKMAEEARKAYEAALKVQPRLKAAMDALERLGSA</sequence>
<dbReference type="InterPro" id="IPR019734">
    <property type="entry name" value="TPR_rpt"/>
</dbReference>
<keyword evidence="2 3" id="KW-0802">TPR repeat</keyword>
<evidence type="ECO:0000256" key="2">
    <source>
        <dbReference type="ARBA" id="ARBA00022803"/>
    </source>
</evidence>
<keyword evidence="4" id="KW-1133">Transmembrane helix</keyword>
<keyword evidence="6" id="KW-1185">Reference proteome</keyword>
<evidence type="ECO:0000256" key="3">
    <source>
        <dbReference type="PROSITE-ProRule" id="PRU00339"/>
    </source>
</evidence>
<dbReference type="KEGG" id="mdm:103402004"/>
<reference evidence="5 6" key="1">
    <citation type="submission" date="2018-10" db="EMBL/GenBank/DDBJ databases">
        <title>A high-quality apple genome assembly.</title>
        <authorList>
            <person name="Hu J."/>
        </authorList>
    </citation>
    <scope>NUCLEOTIDE SEQUENCE [LARGE SCALE GENOMIC DNA]</scope>
    <source>
        <strain evidence="6">cv. HFTH1</strain>
        <tissue evidence="5">Young leaf</tissue>
    </source>
</reference>
<dbReference type="Pfam" id="PF13181">
    <property type="entry name" value="TPR_8"/>
    <property type="match status" value="1"/>
</dbReference>
<dbReference type="InterPro" id="IPR011990">
    <property type="entry name" value="TPR-like_helical_dom_sf"/>
</dbReference>
<proteinExistence type="predicted"/>
<dbReference type="AlphaFoldDB" id="A0A498HSU4"/>
<dbReference type="Gramene" id="mRNA:MD15G0331100">
    <property type="protein sequence ID" value="CDS:MD15G0331100.1"/>
    <property type="gene ID" value="MD15G0331100"/>
</dbReference>
<keyword evidence="1" id="KW-0677">Repeat</keyword>
<protein>
    <submittedName>
        <fullName evidence="5">Uncharacterized protein</fullName>
    </submittedName>
</protein>
<dbReference type="OrthoDB" id="1893133at2759"/>
<dbReference type="SMART" id="SM00028">
    <property type="entry name" value="TPR"/>
    <property type="match status" value="2"/>
</dbReference>
<evidence type="ECO:0000256" key="4">
    <source>
        <dbReference type="SAM" id="Phobius"/>
    </source>
</evidence>
<dbReference type="Proteomes" id="UP000290289">
    <property type="component" value="Chromosome 15"/>
</dbReference>
<dbReference type="PANTHER" id="PTHR44858">
    <property type="entry name" value="TETRATRICOPEPTIDE REPEAT PROTEIN 6"/>
    <property type="match status" value="1"/>
</dbReference>
<keyword evidence="4" id="KW-0812">Transmembrane</keyword>
<organism evidence="5 6">
    <name type="scientific">Malus domestica</name>
    <name type="common">Apple</name>
    <name type="synonym">Pyrus malus</name>
    <dbReference type="NCBI Taxonomy" id="3750"/>
    <lineage>
        <taxon>Eukaryota</taxon>
        <taxon>Viridiplantae</taxon>
        <taxon>Streptophyta</taxon>
        <taxon>Embryophyta</taxon>
        <taxon>Tracheophyta</taxon>
        <taxon>Spermatophyta</taxon>
        <taxon>Magnoliopsida</taxon>
        <taxon>eudicotyledons</taxon>
        <taxon>Gunneridae</taxon>
        <taxon>Pentapetalae</taxon>
        <taxon>rosids</taxon>
        <taxon>fabids</taxon>
        <taxon>Rosales</taxon>
        <taxon>Rosaceae</taxon>
        <taxon>Amygdaloideae</taxon>
        <taxon>Maleae</taxon>
        <taxon>Malus</taxon>
    </lineage>
</organism>
<dbReference type="EMBL" id="RDQH01000341">
    <property type="protein sequence ID" value="RXH73859.1"/>
    <property type="molecule type" value="Genomic_DNA"/>
</dbReference>
<dbReference type="PANTHER" id="PTHR44858:SF1">
    <property type="entry name" value="UDP-N-ACETYLGLUCOSAMINE--PEPTIDE N-ACETYLGLUCOSAMINYLTRANSFERASE SPINDLY-RELATED"/>
    <property type="match status" value="1"/>
</dbReference>
<name>A0A498HSU4_MALDO</name>
<feature type="transmembrane region" description="Helical" evidence="4">
    <location>
        <begin position="30"/>
        <end position="51"/>
    </location>
</feature>
<comment type="caution">
    <text evidence="5">The sequence shown here is derived from an EMBL/GenBank/DDBJ whole genome shotgun (WGS) entry which is preliminary data.</text>
</comment>
<gene>
    <name evidence="5" type="ORF">DVH24_016681</name>
</gene>
<evidence type="ECO:0000313" key="6">
    <source>
        <dbReference type="Proteomes" id="UP000290289"/>
    </source>
</evidence>